<evidence type="ECO:0000313" key="1">
    <source>
        <dbReference type="EMBL" id="PTB44573.1"/>
    </source>
</evidence>
<reference evidence="1 2" key="1">
    <citation type="submission" date="2016-07" db="EMBL/GenBank/DDBJ databases">
        <title>Multiple horizontal gene transfer events from other fungi enriched the ability of initially mycotrophic Trichoderma (Ascomycota) to feed on dead plant biomass.</title>
        <authorList>
            <consortium name="DOE Joint Genome Institute"/>
            <person name="Aerts A."/>
            <person name="Atanasova L."/>
            <person name="Chenthamara K."/>
            <person name="Zhang J."/>
            <person name="Grujic M."/>
            <person name="Henrissat B."/>
            <person name="Kuo A."/>
            <person name="Salamov A."/>
            <person name="Lipzen A."/>
            <person name="Labutti K."/>
            <person name="Barry K."/>
            <person name="Miao Y."/>
            <person name="Rahimi M.J."/>
            <person name="Shen Q."/>
            <person name="Grigoriev I.V."/>
            <person name="Kubicek C.P."/>
            <person name="Druzhinina I.S."/>
        </authorList>
    </citation>
    <scope>NUCLEOTIDE SEQUENCE [LARGE SCALE GENOMIC DNA]</scope>
    <source>
        <strain evidence="1 2">CBS 433.97</strain>
    </source>
</reference>
<organism evidence="1 2">
    <name type="scientific">Trichoderma asperellum (strain ATCC 204424 / CBS 433.97 / NBRC 101777)</name>
    <dbReference type="NCBI Taxonomy" id="1042311"/>
    <lineage>
        <taxon>Eukaryota</taxon>
        <taxon>Fungi</taxon>
        <taxon>Dikarya</taxon>
        <taxon>Ascomycota</taxon>
        <taxon>Pezizomycotina</taxon>
        <taxon>Sordariomycetes</taxon>
        <taxon>Hypocreomycetidae</taxon>
        <taxon>Hypocreales</taxon>
        <taxon>Hypocreaceae</taxon>
        <taxon>Trichoderma</taxon>
    </lineage>
</organism>
<dbReference type="Proteomes" id="UP000240493">
    <property type="component" value="Unassembled WGS sequence"/>
</dbReference>
<proteinExistence type="predicted"/>
<evidence type="ECO:0000313" key="2">
    <source>
        <dbReference type="Proteomes" id="UP000240493"/>
    </source>
</evidence>
<keyword evidence="2" id="KW-1185">Reference proteome</keyword>
<sequence>MLLRFTDFGCIHQLTLFICCPSLGTEKRSSVLSVLLSLGETKSLEHFSLLIIMSLFFLYNPTQMPCRCYRGKVLKCLGPYLGYCNYIAKQ</sequence>
<accession>A0A2T3ZII2</accession>
<dbReference type="EMBL" id="KZ679258">
    <property type="protein sequence ID" value="PTB44573.1"/>
    <property type="molecule type" value="Genomic_DNA"/>
</dbReference>
<protein>
    <submittedName>
        <fullName evidence="1">Uncharacterized protein</fullName>
    </submittedName>
</protein>
<dbReference type="AlphaFoldDB" id="A0A2T3ZII2"/>
<name>A0A2T3ZII2_TRIA4</name>
<gene>
    <name evidence="1" type="ORF">M441DRAFT_351612</name>
</gene>